<dbReference type="EMBL" id="CAKLPY010000007">
    <property type="protein sequence ID" value="CAH0997872.1"/>
    <property type="molecule type" value="Genomic_DNA"/>
</dbReference>
<gene>
    <name evidence="1" type="ORF">EMA8858_04007</name>
</gene>
<dbReference type="RefSeq" id="WP_238808679.1">
    <property type="nucleotide sequence ID" value="NZ_CAKLPY010000007.1"/>
</dbReference>
<evidence type="ECO:0000313" key="1">
    <source>
        <dbReference type="EMBL" id="CAH0997872.1"/>
    </source>
</evidence>
<name>A0ABM9AVM9_9BACT</name>
<keyword evidence="2" id="KW-1185">Reference proteome</keyword>
<sequence>MKTEAMEHDNDKNEMKKNFSSDAIKNLSGRIATYCTAIDTYEIHETIILYRGAKKSNKVQSF</sequence>
<accession>A0ABM9AVM9</accession>
<protein>
    <submittedName>
        <fullName evidence="1">Uncharacterized protein</fullName>
    </submittedName>
</protein>
<proteinExistence type="predicted"/>
<dbReference type="Proteomes" id="UP000837932">
    <property type="component" value="Unassembled WGS sequence"/>
</dbReference>
<reference evidence="1" key="1">
    <citation type="submission" date="2021-12" db="EMBL/GenBank/DDBJ databases">
        <authorList>
            <person name="Rodrigo-Torres L."/>
            <person name="Arahal R. D."/>
            <person name="Lucena T."/>
        </authorList>
    </citation>
    <scope>NUCLEOTIDE SEQUENCE</scope>
    <source>
        <strain evidence="1">CECT 8858</strain>
    </source>
</reference>
<comment type="caution">
    <text evidence="1">The sequence shown here is derived from an EMBL/GenBank/DDBJ whole genome shotgun (WGS) entry which is preliminary data.</text>
</comment>
<evidence type="ECO:0000313" key="2">
    <source>
        <dbReference type="Proteomes" id="UP000837932"/>
    </source>
</evidence>
<organism evidence="1 2">
    <name type="scientific">Emticicia aquatica</name>
    <dbReference type="NCBI Taxonomy" id="1681835"/>
    <lineage>
        <taxon>Bacteria</taxon>
        <taxon>Pseudomonadati</taxon>
        <taxon>Bacteroidota</taxon>
        <taxon>Cytophagia</taxon>
        <taxon>Cytophagales</taxon>
        <taxon>Leadbetterellaceae</taxon>
        <taxon>Emticicia</taxon>
    </lineage>
</organism>